<keyword evidence="3" id="KW-1185">Reference proteome</keyword>
<feature type="compositionally biased region" description="Polar residues" evidence="1">
    <location>
        <begin position="21"/>
        <end position="30"/>
    </location>
</feature>
<feature type="region of interest" description="Disordered" evidence="1">
    <location>
        <begin position="1"/>
        <end position="30"/>
    </location>
</feature>
<reference evidence="2" key="2">
    <citation type="submission" date="2021-09" db="EMBL/GenBank/DDBJ databases">
        <authorList>
            <person name="Jia N."/>
            <person name="Wang J."/>
            <person name="Shi W."/>
            <person name="Du L."/>
            <person name="Sun Y."/>
            <person name="Zhan W."/>
            <person name="Jiang J."/>
            <person name="Wang Q."/>
            <person name="Zhang B."/>
            <person name="Ji P."/>
            <person name="Sakyi L.B."/>
            <person name="Cui X."/>
            <person name="Yuan T."/>
            <person name="Jiang B."/>
            <person name="Yang W."/>
            <person name="Lam T.T.-Y."/>
            <person name="Chang Q."/>
            <person name="Ding S."/>
            <person name="Wang X."/>
            <person name="Zhu J."/>
            <person name="Ruan X."/>
            <person name="Zhao L."/>
            <person name="Wei J."/>
            <person name="Que T."/>
            <person name="Du C."/>
            <person name="Cheng J."/>
            <person name="Dai P."/>
            <person name="Han X."/>
            <person name="Huang E."/>
            <person name="Gao Y."/>
            <person name="Liu J."/>
            <person name="Shao H."/>
            <person name="Ye R."/>
            <person name="Li L."/>
            <person name="Wei W."/>
            <person name="Wang X."/>
            <person name="Wang C."/>
            <person name="Huo Q."/>
            <person name="Li W."/>
            <person name="Guo W."/>
            <person name="Chen H."/>
            <person name="Chen S."/>
            <person name="Zhou L."/>
            <person name="Zhou L."/>
            <person name="Ni X."/>
            <person name="Tian J."/>
            <person name="Zhou Y."/>
            <person name="Sheng Y."/>
            <person name="Liu T."/>
            <person name="Pan Y."/>
            <person name="Xia L."/>
            <person name="Li J."/>
            <person name="Zhao F."/>
            <person name="Cao W."/>
        </authorList>
    </citation>
    <scope>NUCLEOTIDE SEQUENCE</scope>
    <source>
        <strain evidence="2">Rsan-2018</strain>
        <tissue evidence="2">Larvae</tissue>
    </source>
</reference>
<protein>
    <submittedName>
        <fullName evidence="2">Uncharacterized protein</fullName>
    </submittedName>
</protein>
<name>A0A9D4TCK7_RHISA</name>
<evidence type="ECO:0000313" key="3">
    <source>
        <dbReference type="Proteomes" id="UP000821837"/>
    </source>
</evidence>
<evidence type="ECO:0000313" key="2">
    <source>
        <dbReference type="EMBL" id="KAH7985137.1"/>
    </source>
</evidence>
<reference evidence="2" key="1">
    <citation type="journal article" date="2020" name="Cell">
        <title>Large-Scale Comparative Analyses of Tick Genomes Elucidate Their Genetic Diversity and Vector Capacities.</title>
        <authorList>
            <consortium name="Tick Genome and Microbiome Consortium (TIGMIC)"/>
            <person name="Jia N."/>
            <person name="Wang J."/>
            <person name="Shi W."/>
            <person name="Du L."/>
            <person name="Sun Y."/>
            <person name="Zhan W."/>
            <person name="Jiang J.F."/>
            <person name="Wang Q."/>
            <person name="Zhang B."/>
            <person name="Ji P."/>
            <person name="Bell-Sakyi L."/>
            <person name="Cui X.M."/>
            <person name="Yuan T.T."/>
            <person name="Jiang B.G."/>
            <person name="Yang W.F."/>
            <person name="Lam T.T."/>
            <person name="Chang Q.C."/>
            <person name="Ding S.J."/>
            <person name="Wang X.J."/>
            <person name="Zhu J.G."/>
            <person name="Ruan X.D."/>
            <person name="Zhao L."/>
            <person name="Wei J.T."/>
            <person name="Ye R.Z."/>
            <person name="Que T.C."/>
            <person name="Du C.H."/>
            <person name="Zhou Y.H."/>
            <person name="Cheng J.X."/>
            <person name="Dai P.F."/>
            <person name="Guo W.B."/>
            <person name="Han X.H."/>
            <person name="Huang E.J."/>
            <person name="Li L.F."/>
            <person name="Wei W."/>
            <person name="Gao Y.C."/>
            <person name="Liu J.Z."/>
            <person name="Shao H.Z."/>
            <person name="Wang X."/>
            <person name="Wang C.C."/>
            <person name="Yang T.C."/>
            <person name="Huo Q.B."/>
            <person name="Li W."/>
            <person name="Chen H.Y."/>
            <person name="Chen S.E."/>
            <person name="Zhou L.G."/>
            <person name="Ni X.B."/>
            <person name="Tian J.H."/>
            <person name="Sheng Y."/>
            <person name="Liu T."/>
            <person name="Pan Y.S."/>
            <person name="Xia L.Y."/>
            <person name="Li J."/>
            <person name="Zhao F."/>
            <person name="Cao W.C."/>
        </authorList>
    </citation>
    <scope>NUCLEOTIDE SEQUENCE</scope>
    <source>
        <strain evidence="2">Rsan-2018</strain>
    </source>
</reference>
<evidence type="ECO:0000256" key="1">
    <source>
        <dbReference type="SAM" id="MobiDB-lite"/>
    </source>
</evidence>
<comment type="caution">
    <text evidence="2">The sequence shown here is derived from an EMBL/GenBank/DDBJ whole genome shotgun (WGS) entry which is preliminary data.</text>
</comment>
<accession>A0A9D4TCK7</accession>
<gene>
    <name evidence="2" type="ORF">HPB52_024308</name>
</gene>
<dbReference type="EMBL" id="JABSTV010001073">
    <property type="protein sequence ID" value="KAH7985137.1"/>
    <property type="molecule type" value="Genomic_DNA"/>
</dbReference>
<dbReference type="AlphaFoldDB" id="A0A9D4TCK7"/>
<sequence length="154" mass="16730">MDADARGTKNRRRKPGGTLGSYLNLSNQPLPSDKEKLLRSGPKFCLPSRLPPVNLLSLSRKVAAYVPEESKGTCVGECVSVVSRFGLQSSRTGNTGVLVDFLAASGLTAVVSDKEGFIVIMEKGTFFEKGASAVDKNFHRVRDEQTKGVVWRRS</sequence>
<dbReference type="Proteomes" id="UP000821837">
    <property type="component" value="Unassembled WGS sequence"/>
</dbReference>
<proteinExistence type="predicted"/>
<organism evidence="2 3">
    <name type="scientific">Rhipicephalus sanguineus</name>
    <name type="common">Brown dog tick</name>
    <name type="synonym">Ixodes sanguineus</name>
    <dbReference type="NCBI Taxonomy" id="34632"/>
    <lineage>
        <taxon>Eukaryota</taxon>
        <taxon>Metazoa</taxon>
        <taxon>Ecdysozoa</taxon>
        <taxon>Arthropoda</taxon>
        <taxon>Chelicerata</taxon>
        <taxon>Arachnida</taxon>
        <taxon>Acari</taxon>
        <taxon>Parasitiformes</taxon>
        <taxon>Ixodida</taxon>
        <taxon>Ixodoidea</taxon>
        <taxon>Ixodidae</taxon>
        <taxon>Rhipicephalinae</taxon>
        <taxon>Rhipicephalus</taxon>
        <taxon>Rhipicephalus</taxon>
    </lineage>
</organism>